<dbReference type="RefSeq" id="WP_012159729.1">
    <property type="nucleotide sequence ID" value="NC_009922.1"/>
</dbReference>
<feature type="transmembrane region" description="Helical" evidence="2">
    <location>
        <begin position="6"/>
        <end position="24"/>
    </location>
</feature>
<dbReference type="STRING" id="350688.Clos_1877"/>
<keyword evidence="2" id="KW-0472">Membrane</keyword>
<gene>
    <name evidence="3" type="ordered locus">Clos_1877</name>
</gene>
<reference evidence="4" key="1">
    <citation type="submission" date="2007-10" db="EMBL/GenBank/DDBJ databases">
        <title>Complete genome of Alkaliphilus oremlandii OhILAs.</title>
        <authorList>
            <person name="Copeland A."/>
            <person name="Lucas S."/>
            <person name="Lapidus A."/>
            <person name="Barry K."/>
            <person name="Detter J.C."/>
            <person name="Glavina del Rio T."/>
            <person name="Hammon N."/>
            <person name="Israni S."/>
            <person name="Dalin E."/>
            <person name="Tice H."/>
            <person name="Pitluck S."/>
            <person name="Chain P."/>
            <person name="Malfatti S."/>
            <person name="Shin M."/>
            <person name="Vergez L."/>
            <person name="Schmutz J."/>
            <person name="Larimer F."/>
            <person name="Land M."/>
            <person name="Hauser L."/>
            <person name="Kyrpides N."/>
            <person name="Mikhailova N."/>
            <person name="Stolz J.F."/>
            <person name="Dawson A."/>
            <person name="Fisher E."/>
            <person name="Crable B."/>
            <person name="Perera E."/>
            <person name="Lisak J."/>
            <person name="Ranganathan M."/>
            <person name="Basu P."/>
            <person name="Richardson P."/>
        </authorList>
    </citation>
    <scope>NUCLEOTIDE SEQUENCE [LARGE SCALE GENOMIC DNA]</scope>
    <source>
        <strain evidence="4">OhILAs</strain>
    </source>
</reference>
<sequence>MDWNKIVFIWIYFFLGAGGAIGTIKLTESYIGKLFHILERTIKIRSSELRSLYDENAVLEGDINKLKEKRLSLEGRNHELEEILFQRIKQEGAM</sequence>
<evidence type="ECO:0000313" key="3">
    <source>
        <dbReference type="EMBL" id="ABW19417.1"/>
    </source>
</evidence>
<evidence type="ECO:0000256" key="1">
    <source>
        <dbReference type="SAM" id="Coils"/>
    </source>
</evidence>
<keyword evidence="1" id="KW-0175">Coiled coil</keyword>
<dbReference type="Proteomes" id="UP000000269">
    <property type="component" value="Chromosome"/>
</dbReference>
<evidence type="ECO:0000313" key="4">
    <source>
        <dbReference type="Proteomes" id="UP000000269"/>
    </source>
</evidence>
<proteinExistence type="predicted"/>
<dbReference type="HOGENOM" id="CLU_2379883_0_0_9"/>
<dbReference type="KEGG" id="aoe:Clos_1877"/>
<evidence type="ECO:0000256" key="2">
    <source>
        <dbReference type="SAM" id="Phobius"/>
    </source>
</evidence>
<keyword evidence="2" id="KW-0812">Transmembrane</keyword>
<feature type="coiled-coil region" evidence="1">
    <location>
        <begin position="49"/>
        <end position="83"/>
    </location>
</feature>
<dbReference type="AlphaFoldDB" id="A8MHY5"/>
<protein>
    <submittedName>
        <fullName evidence="3">Uncharacterized protein</fullName>
    </submittedName>
</protein>
<name>A8MHY5_ALKOO</name>
<accession>A8MHY5</accession>
<keyword evidence="4" id="KW-1185">Reference proteome</keyword>
<dbReference type="EMBL" id="CP000853">
    <property type="protein sequence ID" value="ABW19417.1"/>
    <property type="molecule type" value="Genomic_DNA"/>
</dbReference>
<keyword evidence="2" id="KW-1133">Transmembrane helix</keyword>
<organism evidence="3 4">
    <name type="scientific">Alkaliphilus oremlandii (strain OhILAs)</name>
    <name type="common">Clostridium oremlandii (strain OhILAs)</name>
    <dbReference type="NCBI Taxonomy" id="350688"/>
    <lineage>
        <taxon>Bacteria</taxon>
        <taxon>Bacillati</taxon>
        <taxon>Bacillota</taxon>
        <taxon>Clostridia</taxon>
        <taxon>Peptostreptococcales</taxon>
        <taxon>Natronincolaceae</taxon>
        <taxon>Alkaliphilus</taxon>
    </lineage>
</organism>